<dbReference type="EMBL" id="VSSQ01027744">
    <property type="protein sequence ID" value="MPM77144.1"/>
    <property type="molecule type" value="Genomic_DNA"/>
</dbReference>
<dbReference type="Pfam" id="PF01987">
    <property type="entry name" value="AIM24"/>
    <property type="match status" value="1"/>
</dbReference>
<reference evidence="1" key="1">
    <citation type="submission" date="2019-08" db="EMBL/GenBank/DDBJ databases">
        <authorList>
            <person name="Kucharzyk K."/>
            <person name="Murdoch R.W."/>
            <person name="Higgins S."/>
            <person name="Loffler F."/>
        </authorList>
    </citation>
    <scope>NUCLEOTIDE SEQUENCE</scope>
</reference>
<dbReference type="AlphaFoldDB" id="A0A645CJM9"/>
<organism evidence="1">
    <name type="scientific">bioreactor metagenome</name>
    <dbReference type="NCBI Taxonomy" id="1076179"/>
    <lineage>
        <taxon>unclassified sequences</taxon>
        <taxon>metagenomes</taxon>
        <taxon>ecological metagenomes</taxon>
    </lineage>
</organism>
<protein>
    <recommendedName>
        <fullName evidence="2">TIGR00266 family protein</fullName>
    </recommendedName>
</protein>
<proteinExistence type="predicted"/>
<dbReference type="Gene3D" id="3.60.160.10">
    <property type="entry name" value="Mitochondrial biogenesis AIM24"/>
    <property type="match status" value="1"/>
</dbReference>
<dbReference type="InterPro" id="IPR002838">
    <property type="entry name" value="AIM24"/>
</dbReference>
<evidence type="ECO:0000313" key="1">
    <source>
        <dbReference type="EMBL" id="MPM77144.1"/>
    </source>
</evidence>
<dbReference type="InterPro" id="IPR036983">
    <property type="entry name" value="AIM24_sf"/>
</dbReference>
<dbReference type="InterPro" id="IPR016031">
    <property type="entry name" value="Trp_RNA-bd_attenuator-like_dom"/>
</dbReference>
<dbReference type="PANTHER" id="PTHR43657">
    <property type="entry name" value="TRYPTOPHAN RNA-BINDING ATTENUATOR PROTEIN-LIKE PROTEIN"/>
    <property type="match status" value="1"/>
</dbReference>
<evidence type="ECO:0008006" key="2">
    <source>
        <dbReference type="Google" id="ProtNLM"/>
    </source>
</evidence>
<name>A0A645CJM9_9ZZZZ</name>
<sequence>MKGNITTENTTEGGLKKGLGRMLSGENLFMSRYTANGACEIAFASSFPGTIVATELAKGETLICQKKAFMASTQEVELSMHFQKKLGKGLFGGEGFVMQKVTGPGMVFLEFDGHCVEYDLAPGERLVCDTGVVAAMEETCGFDIQSIKGLKNMMFGGEGLFETVVSGPGKVWLQSMTIEQLASLIVPYVPSK</sequence>
<gene>
    <name evidence="1" type="ORF">SDC9_124144</name>
</gene>
<dbReference type="NCBIfam" id="TIGR00266">
    <property type="entry name" value="TIGR00266 family protein"/>
    <property type="match status" value="1"/>
</dbReference>
<dbReference type="PANTHER" id="PTHR43657:SF1">
    <property type="entry name" value="ALTERED INHERITANCE OF MITOCHONDRIA PROTEIN 24, MITOCHONDRIAL"/>
    <property type="match status" value="1"/>
</dbReference>
<comment type="caution">
    <text evidence="1">The sequence shown here is derived from an EMBL/GenBank/DDBJ whole genome shotgun (WGS) entry which is preliminary data.</text>
</comment>
<accession>A0A645CJM9</accession>
<dbReference type="SUPFAM" id="SSF51219">
    <property type="entry name" value="TRAP-like"/>
    <property type="match status" value="1"/>
</dbReference>